<dbReference type="Gene3D" id="3.40.50.1820">
    <property type="entry name" value="alpha/beta hydrolase"/>
    <property type="match status" value="1"/>
</dbReference>
<dbReference type="OrthoDB" id="427518at2759"/>
<accession>A0A8H4RJS6</accession>
<reference evidence="10 11" key="1">
    <citation type="submission" date="2020-03" db="EMBL/GenBank/DDBJ databases">
        <title>Draft Genome Sequence of Cudoniella acicularis.</title>
        <authorList>
            <person name="Buettner E."/>
            <person name="Kellner H."/>
        </authorList>
    </citation>
    <scope>NUCLEOTIDE SEQUENCE [LARGE SCALE GENOMIC DNA]</scope>
    <source>
        <strain evidence="10 11">DSM 108380</strain>
    </source>
</reference>
<protein>
    <recommendedName>
        <fullName evidence="9">DUF676 domain-containing protein</fullName>
    </recommendedName>
</protein>
<sequence length="628" mass="70077">MSPVGVWEESYKAVQALWFAPFSTSSRPQQVMAGSTGSTTSGLKVLVNVPKPALDVVAVHGLNGHYLNTWTWQDPGAKTNWLTDLLPGKLANARIMSFAYNANTFSDQSNGELMDHSVSLLDYLDMKRDGIQGSRPIIFIAHSLGGLVVKQALVKAQSNPAYTSIMESTHSVMFFGTPHQGSELASLGTILQNIGTVLLYQQRSPLLETLQANSPKLEDLRDDFRHQAGRYEIVSCFEQKVTRPLNSLVVEKSSATIGIERERFVQRDTNHTDLCRFRDEEDFEHIWFHIRRLARDAQKAQVLSEIQPLAPPDLIIQTEPVFQRLLAEFEKAVRDHVSQGLAPTRADIYLGYYTSFGDSHLMNFIKASAVPLSQPDKDGQTLLNVIISQQRAPETIRMIFEAGADPMLLDASGTTSVHLALRLERKDIAWMLLTLWKHYRAGIPRLMGRAGSNANRMYRSNGVYYLADDSLESRAESRIFSIEINQNMSFLSRKTWNAAFRSRRKSSDSAPNKAAASPLNSHASQASQNPPVTSATSTSTSSAITATQSRKPTSKTPAIIKAANHMIYTAKANRSHISHLEDLLEHILDKIADPLPINCRLCLRLTCKIFLRYFEGRHETTEKLLGRA</sequence>
<dbReference type="InterPro" id="IPR029058">
    <property type="entry name" value="AB_hydrolase_fold"/>
</dbReference>
<feature type="compositionally biased region" description="Polar residues" evidence="8">
    <location>
        <begin position="518"/>
        <end position="532"/>
    </location>
</feature>
<keyword evidence="5" id="KW-0256">Endoplasmic reticulum</keyword>
<gene>
    <name evidence="10" type="ORF">G7Y89_g7595</name>
</gene>
<dbReference type="SUPFAM" id="SSF53474">
    <property type="entry name" value="alpha/beta-Hydrolases"/>
    <property type="match status" value="1"/>
</dbReference>
<keyword evidence="7" id="KW-0472">Membrane</keyword>
<dbReference type="GO" id="GO:0005739">
    <property type="term" value="C:mitochondrion"/>
    <property type="evidence" value="ECO:0007669"/>
    <property type="project" value="UniProtKB-SubCell"/>
</dbReference>
<dbReference type="SUPFAM" id="SSF48403">
    <property type="entry name" value="Ankyrin repeat"/>
    <property type="match status" value="1"/>
</dbReference>
<comment type="subcellular location">
    <subcellularLocation>
        <location evidence="2">Endoplasmic reticulum</location>
    </subcellularLocation>
    <subcellularLocation>
        <location evidence="3">Membrane</location>
    </subcellularLocation>
    <subcellularLocation>
        <location evidence="1">Mitochondrion</location>
    </subcellularLocation>
</comment>
<dbReference type="AlphaFoldDB" id="A0A8H4RJS6"/>
<dbReference type="Pfam" id="PF05057">
    <property type="entry name" value="DUF676"/>
    <property type="match status" value="1"/>
</dbReference>
<dbReference type="Proteomes" id="UP000566819">
    <property type="component" value="Unassembled WGS sequence"/>
</dbReference>
<dbReference type="InterPro" id="IPR036770">
    <property type="entry name" value="Ankyrin_rpt-contain_sf"/>
</dbReference>
<dbReference type="PANTHER" id="PTHR48182:SF2">
    <property type="entry name" value="PROTEIN SERAC1"/>
    <property type="match status" value="1"/>
</dbReference>
<dbReference type="GO" id="GO:0005783">
    <property type="term" value="C:endoplasmic reticulum"/>
    <property type="evidence" value="ECO:0007669"/>
    <property type="project" value="UniProtKB-SubCell"/>
</dbReference>
<keyword evidence="6" id="KW-0496">Mitochondrion</keyword>
<dbReference type="PANTHER" id="PTHR48182">
    <property type="entry name" value="PROTEIN SERAC1"/>
    <property type="match status" value="1"/>
</dbReference>
<evidence type="ECO:0000256" key="8">
    <source>
        <dbReference type="SAM" id="MobiDB-lite"/>
    </source>
</evidence>
<evidence type="ECO:0000256" key="7">
    <source>
        <dbReference type="ARBA" id="ARBA00023136"/>
    </source>
</evidence>
<evidence type="ECO:0000313" key="11">
    <source>
        <dbReference type="Proteomes" id="UP000566819"/>
    </source>
</evidence>
<evidence type="ECO:0000256" key="1">
    <source>
        <dbReference type="ARBA" id="ARBA00004173"/>
    </source>
</evidence>
<name>A0A8H4RJS6_9HELO</name>
<dbReference type="EMBL" id="JAAMPI010000539">
    <property type="protein sequence ID" value="KAF4630541.1"/>
    <property type="molecule type" value="Genomic_DNA"/>
</dbReference>
<feature type="compositionally biased region" description="Low complexity" evidence="8">
    <location>
        <begin position="533"/>
        <end position="549"/>
    </location>
</feature>
<dbReference type="Gene3D" id="1.25.40.20">
    <property type="entry name" value="Ankyrin repeat-containing domain"/>
    <property type="match status" value="1"/>
</dbReference>
<comment type="caution">
    <text evidence="10">The sequence shown here is derived from an EMBL/GenBank/DDBJ whole genome shotgun (WGS) entry which is preliminary data.</text>
</comment>
<evidence type="ECO:0000256" key="2">
    <source>
        <dbReference type="ARBA" id="ARBA00004240"/>
    </source>
</evidence>
<feature type="region of interest" description="Disordered" evidence="8">
    <location>
        <begin position="502"/>
        <end position="556"/>
    </location>
</feature>
<feature type="domain" description="DUF676" evidence="9">
    <location>
        <begin position="56"/>
        <end position="186"/>
    </location>
</feature>
<comment type="similarity">
    <text evidence="4">Belongs to the putative lipase ROG1 family.</text>
</comment>
<evidence type="ECO:0000259" key="9">
    <source>
        <dbReference type="Pfam" id="PF05057"/>
    </source>
</evidence>
<organism evidence="10 11">
    <name type="scientific">Cudoniella acicularis</name>
    <dbReference type="NCBI Taxonomy" id="354080"/>
    <lineage>
        <taxon>Eukaryota</taxon>
        <taxon>Fungi</taxon>
        <taxon>Dikarya</taxon>
        <taxon>Ascomycota</taxon>
        <taxon>Pezizomycotina</taxon>
        <taxon>Leotiomycetes</taxon>
        <taxon>Helotiales</taxon>
        <taxon>Tricladiaceae</taxon>
        <taxon>Cudoniella</taxon>
    </lineage>
</organism>
<evidence type="ECO:0000256" key="3">
    <source>
        <dbReference type="ARBA" id="ARBA00004370"/>
    </source>
</evidence>
<evidence type="ECO:0000256" key="6">
    <source>
        <dbReference type="ARBA" id="ARBA00023128"/>
    </source>
</evidence>
<evidence type="ECO:0000313" key="10">
    <source>
        <dbReference type="EMBL" id="KAF4630541.1"/>
    </source>
</evidence>
<evidence type="ECO:0000256" key="4">
    <source>
        <dbReference type="ARBA" id="ARBA00007920"/>
    </source>
</evidence>
<dbReference type="GO" id="GO:0016020">
    <property type="term" value="C:membrane"/>
    <property type="evidence" value="ECO:0007669"/>
    <property type="project" value="UniProtKB-SubCell"/>
</dbReference>
<evidence type="ECO:0000256" key="5">
    <source>
        <dbReference type="ARBA" id="ARBA00022824"/>
    </source>
</evidence>
<dbReference type="InterPro" id="IPR007751">
    <property type="entry name" value="DUF676_lipase-like"/>
</dbReference>
<proteinExistence type="inferred from homology"/>
<dbReference type="InterPro" id="IPR052374">
    <property type="entry name" value="SERAC1"/>
</dbReference>
<keyword evidence="11" id="KW-1185">Reference proteome</keyword>